<evidence type="ECO:0000313" key="2">
    <source>
        <dbReference type="EMBL" id="MCI50712.1"/>
    </source>
</evidence>
<feature type="non-terminal residue" evidence="2">
    <location>
        <position position="1"/>
    </location>
</feature>
<comment type="caution">
    <text evidence="2">The sequence shown here is derived from an EMBL/GenBank/DDBJ whole genome shotgun (WGS) entry which is preliminary data.</text>
</comment>
<evidence type="ECO:0000313" key="3">
    <source>
        <dbReference type="Proteomes" id="UP000265520"/>
    </source>
</evidence>
<dbReference type="AlphaFoldDB" id="A0A392SQL5"/>
<dbReference type="Pfam" id="PF08156">
    <property type="entry name" value="NOP5NT"/>
    <property type="match status" value="1"/>
</dbReference>
<evidence type="ECO:0000259" key="1">
    <source>
        <dbReference type="Pfam" id="PF08156"/>
    </source>
</evidence>
<keyword evidence="3" id="KW-1185">Reference proteome</keyword>
<dbReference type="Proteomes" id="UP000265520">
    <property type="component" value="Unassembled WGS sequence"/>
</dbReference>
<feature type="domain" description="Nucleolar protein 58/56 N-terminal" evidence="1">
    <location>
        <begin position="6"/>
        <end position="68"/>
    </location>
</feature>
<name>A0A392SQL5_9FABA</name>
<protein>
    <recommendedName>
        <fullName evidence="1">Nucleolar protein 58/56 N-terminal domain-containing protein</fullName>
    </recommendedName>
</protein>
<reference evidence="2 3" key="1">
    <citation type="journal article" date="2018" name="Front. Plant Sci.">
        <title>Red Clover (Trifolium pratense) and Zigzag Clover (T. medium) - A Picture of Genomic Similarities and Differences.</title>
        <authorList>
            <person name="Dluhosova J."/>
            <person name="Istvanek J."/>
            <person name="Nedelnik J."/>
            <person name="Repkova J."/>
        </authorList>
    </citation>
    <scope>NUCLEOTIDE SEQUENCE [LARGE SCALE GENOMIC DNA]</scope>
    <source>
        <strain evidence="3">cv. 10/8</strain>
        <tissue evidence="2">Leaf</tissue>
    </source>
</reference>
<dbReference type="InterPro" id="IPR012974">
    <property type="entry name" value="NOP58/56_N"/>
</dbReference>
<sequence length="84" mass="9411">EVLPLHFLVECATGYALFLARGIHDIDKQKYQPAEEYINRSDTPFELKCYLPFSSPDDALLQMNAISNSKLISGQGLIVISHTN</sequence>
<dbReference type="EMBL" id="LXQA010420675">
    <property type="protein sequence ID" value="MCI50712.1"/>
    <property type="molecule type" value="Genomic_DNA"/>
</dbReference>
<proteinExistence type="predicted"/>
<accession>A0A392SQL5</accession>
<organism evidence="2 3">
    <name type="scientific">Trifolium medium</name>
    <dbReference type="NCBI Taxonomy" id="97028"/>
    <lineage>
        <taxon>Eukaryota</taxon>
        <taxon>Viridiplantae</taxon>
        <taxon>Streptophyta</taxon>
        <taxon>Embryophyta</taxon>
        <taxon>Tracheophyta</taxon>
        <taxon>Spermatophyta</taxon>
        <taxon>Magnoliopsida</taxon>
        <taxon>eudicotyledons</taxon>
        <taxon>Gunneridae</taxon>
        <taxon>Pentapetalae</taxon>
        <taxon>rosids</taxon>
        <taxon>fabids</taxon>
        <taxon>Fabales</taxon>
        <taxon>Fabaceae</taxon>
        <taxon>Papilionoideae</taxon>
        <taxon>50 kb inversion clade</taxon>
        <taxon>NPAAA clade</taxon>
        <taxon>Hologalegina</taxon>
        <taxon>IRL clade</taxon>
        <taxon>Trifolieae</taxon>
        <taxon>Trifolium</taxon>
    </lineage>
</organism>